<protein>
    <submittedName>
        <fullName evidence="2">Uncharacterized protein</fullName>
    </submittedName>
</protein>
<name>A0A2W5UQG1_9CORY</name>
<comment type="caution">
    <text evidence="2">The sequence shown here is derived from an EMBL/GenBank/DDBJ whole genome shotgun (WGS) entry which is preliminary data.</text>
</comment>
<feature type="region of interest" description="Disordered" evidence="1">
    <location>
        <begin position="1"/>
        <end position="21"/>
    </location>
</feature>
<dbReference type="AlphaFoldDB" id="A0A2W5UQG1"/>
<gene>
    <name evidence="2" type="ORF">DI525_04005</name>
</gene>
<dbReference type="EMBL" id="QFRA01000006">
    <property type="protein sequence ID" value="PZR05454.1"/>
    <property type="molecule type" value="Genomic_DNA"/>
</dbReference>
<evidence type="ECO:0000256" key="1">
    <source>
        <dbReference type="SAM" id="MobiDB-lite"/>
    </source>
</evidence>
<dbReference type="Proteomes" id="UP000249432">
    <property type="component" value="Unassembled WGS sequence"/>
</dbReference>
<evidence type="ECO:0000313" key="2">
    <source>
        <dbReference type="EMBL" id="PZR05454.1"/>
    </source>
</evidence>
<sequence>MSTIRIPYAHPPITDPRPTPDNKKLATKIGRMLEAHIRKWCSFHHTYTPGTITLHYQPKRYTPNNRLHLMLTNALLTHVTKTVYPTAVVTLPALHAPGHTPRPLWLDIAPAQEMTKQ</sequence>
<evidence type="ECO:0000313" key="3">
    <source>
        <dbReference type="Proteomes" id="UP000249432"/>
    </source>
</evidence>
<organism evidence="2 3">
    <name type="scientific">Corynebacterium kroppenstedtii</name>
    <dbReference type="NCBI Taxonomy" id="161879"/>
    <lineage>
        <taxon>Bacteria</taxon>
        <taxon>Bacillati</taxon>
        <taxon>Actinomycetota</taxon>
        <taxon>Actinomycetes</taxon>
        <taxon>Mycobacteriales</taxon>
        <taxon>Corynebacteriaceae</taxon>
        <taxon>Corynebacterium</taxon>
    </lineage>
</organism>
<reference evidence="2 3" key="1">
    <citation type="submission" date="2017-08" db="EMBL/GenBank/DDBJ databases">
        <title>Infants hospitalized years apart are colonized by the same room-sourced microbial strains.</title>
        <authorList>
            <person name="Brooks B."/>
            <person name="Olm M.R."/>
            <person name="Firek B.A."/>
            <person name="Baker R."/>
            <person name="Thomas B.C."/>
            <person name="Morowitz M.J."/>
            <person name="Banfield J.F."/>
        </authorList>
    </citation>
    <scope>NUCLEOTIDE SEQUENCE [LARGE SCALE GENOMIC DNA]</scope>
    <source>
        <strain evidence="2">S2_003_000_R1_3</strain>
    </source>
</reference>
<dbReference type="RefSeq" id="WP_303734502.1">
    <property type="nucleotide sequence ID" value="NZ_CAKZHK010000008.1"/>
</dbReference>
<accession>A0A2W5UQG1</accession>
<proteinExistence type="predicted"/>